<evidence type="ECO:0000256" key="4">
    <source>
        <dbReference type="ARBA" id="ARBA00022989"/>
    </source>
</evidence>
<name>A0A6N8F9H4_9GAMM</name>
<dbReference type="RefSeq" id="WP_155695302.1">
    <property type="nucleotide sequence ID" value="NZ_BAAAFQ010000004.1"/>
</dbReference>
<keyword evidence="2" id="KW-1003">Cell membrane</keyword>
<organism evidence="8 9">
    <name type="scientific">Psychrosphaera haliotis</name>
    <dbReference type="NCBI Taxonomy" id="555083"/>
    <lineage>
        <taxon>Bacteria</taxon>
        <taxon>Pseudomonadati</taxon>
        <taxon>Pseudomonadota</taxon>
        <taxon>Gammaproteobacteria</taxon>
        <taxon>Alteromonadales</taxon>
        <taxon>Pseudoalteromonadaceae</taxon>
        <taxon>Psychrosphaera</taxon>
    </lineage>
</organism>
<dbReference type="Pfam" id="PF04024">
    <property type="entry name" value="PspC"/>
    <property type="match status" value="1"/>
</dbReference>
<dbReference type="PANTHER" id="PTHR33885">
    <property type="entry name" value="PHAGE SHOCK PROTEIN C"/>
    <property type="match status" value="1"/>
</dbReference>
<protein>
    <submittedName>
        <fullName evidence="8">Envelope stress response membrane protein PspC</fullName>
    </submittedName>
</protein>
<dbReference type="GO" id="GO:0005886">
    <property type="term" value="C:plasma membrane"/>
    <property type="evidence" value="ECO:0007669"/>
    <property type="project" value="UniProtKB-SubCell"/>
</dbReference>
<dbReference type="InterPro" id="IPR052027">
    <property type="entry name" value="PspC"/>
</dbReference>
<dbReference type="PANTHER" id="PTHR33885:SF3">
    <property type="entry name" value="PHAGE SHOCK PROTEIN C"/>
    <property type="match status" value="1"/>
</dbReference>
<accession>A0A6N8F9H4</accession>
<comment type="subcellular location">
    <subcellularLocation>
        <location evidence="1">Cell membrane</location>
        <topology evidence="1">Single-pass membrane protein</topology>
    </subcellularLocation>
</comment>
<dbReference type="NCBIfam" id="TIGR02978">
    <property type="entry name" value="phageshock_pspC"/>
    <property type="match status" value="1"/>
</dbReference>
<keyword evidence="9" id="KW-1185">Reference proteome</keyword>
<dbReference type="Proteomes" id="UP000439994">
    <property type="component" value="Unassembled WGS sequence"/>
</dbReference>
<dbReference type="AlphaFoldDB" id="A0A6N8F9H4"/>
<dbReference type="EMBL" id="WOCD01000003">
    <property type="protein sequence ID" value="MUH72099.1"/>
    <property type="molecule type" value="Genomic_DNA"/>
</dbReference>
<evidence type="ECO:0000256" key="2">
    <source>
        <dbReference type="ARBA" id="ARBA00022475"/>
    </source>
</evidence>
<evidence type="ECO:0000313" key="8">
    <source>
        <dbReference type="EMBL" id="MUH72099.1"/>
    </source>
</evidence>
<keyword evidence="3 6" id="KW-0812">Transmembrane</keyword>
<dbReference type="InterPro" id="IPR014320">
    <property type="entry name" value="Phageshock_PspC"/>
</dbReference>
<sequence length="145" mass="16457">MTKQTTKKLQRIPSKGKVAGVCAGLAEFSGIETWLIRVIWFSGIIFSGGFFIVAYIAAWFILDKDVTESPTKGSFSSQTKPWATFEQEIDQAVHVKRNVYQAGEPPVKAFRDIKRQFDGIEARIRGMETYVTSNEYTLKREINKL</sequence>
<dbReference type="OrthoDB" id="7359894at2"/>
<evidence type="ECO:0000313" key="9">
    <source>
        <dbReference type="Proteomes" id="UP000439994"/>
    </source>
</evidence>
<evidence type="ECO:0000256" key="5">
    <source>
        <dbReference type="ARBA" id="ARBA00023136"/>
    </source>
</evidence>
<evidence type="ECO:0000256" key="3">
    <source>
        <dbReference type="ARBA" id="ARBA00022692"/>
    </source>
</evidence>
<dbReference type="InterPro" id="IPR007168">
    <property type="entry name" value="Phageshock_PspC_N"/>
</dbReference>
<evidence type="ECO:0000256" key="6">
    <source>
        <dbReference type="SAM" id="Phobius"/>
    </source>
</evidence>
<proteinExistence type="predicted"/>
<gene>
    <name evidence="8" type="primary">pspC</name>
    <name evidence="8" type="ORF">GNP35_06165</name>
</gene>
<feature type="transmembrane region" description="Helical" evidence="6">
    <location>
        <begin position="38"/>
        <end position="62"/>
    </location>
</feature>
<reference evidence="8 9" key="1">
    <citation type="submission" date="2019-11" db="EMBL/GenBank/DDBJ databases">
        <title>P. haliotis isolates from Z. marina roots.</title>
        <authorList>
            <person name="Cohen M."/>
            <person name="Jospin G."/>
            <person name="Eisen J.A."/>
            <person name="Coil D.A."/>
        </authorList>
    </citation>
    <scope>NUCLEOTIDE SEQUENCE [LARGE SCALE GENOMIC DNA]</scope>
    <source>
        <strain evidence="8 9">UCD-MCMsp1aY</strain>
    </source>
</reference>
<comment type="caution">
    <text evidence="8">The sequence shown here is derived from an EMBL/GenBank/DDBJ whole genome shotgun (WGS) entry which is preliminary data.</text>
</comment>
<keyword evidence="5 6" id="KW-0472">Membrane</keyword>
<evidence type="ECO:0000256" key="1">
    <source>
        <dbReference type="ARBA" id="ARBA00004162"/>
    </source>
</evidence>
<evidence type="ECO:0000259" key="7">
    <source>
        <dbReference type="Pfam" id="PF04024"/>
    </source>
</evidence>
<feature type="domain" description="Phage shock protein PspC N-terminal" evidence="7">
    <location>
        <begin position="7"/>
        <end position="64"/>
    </location>
</feature>
<keyword evidence="4 6" id="KW-1133">Transmembrane helix</keyword>